<keyword evidence="5 8" id="KW-0378">Hydrolase</keyword>
<keyword evidence="11" id="KW-1185">Reference proteome</keyword>
<gene>
    <name evidence="8" type="primary">vapC</name>
    <name evidence="10" type="ORF">SAMN06265374_0094</name>
</gene>
<dbReference type="CDD" id="cd18746">
    <property type="entry name" value="PIN_VapC4-5_FitB-like"/>
    <property type="match status" value="1"/>
</dbReference>
<comment type="cofactor">
    <cofactor evidence="1 8">
        <name>Mg(2+)</name>
        <dbReference type="ChEBI" id="CHEBI:18420"/>
    </cofactor>
</comment>
<dbReference type="InterPro" id="IPR050556">
    <property type="entry name" value="Type_II_TA_system_RNase"/>
</dbReference>
<reference evidence="10 11" key="1">
    <citation type="submission" date="2017-05" db="EMBL/GenBank/DDBJ databases">
        <authorList>
            <person name="Varghese N."/>
            <person name="Submissions S."/>
        </authorList>
    </citation>
    <scope>NUCLEOTIDE SEQUENCE [LARGE SCALE GENOMIC DNA]</scope>
    <source>
        <strain evidence="10 11">DSM 15949</strain>
    </source>
</reference>
<accession>A0ABY1PQ94</accession>
<organism evidence="10 11">
    <name type="scientific">Roseibium denhamense</name>
    <dbReference type="NCBI Taxonomy" id="76305"/>
    <lineage>
        <taxon>Bacteria</taxon>
        <taxon>Pseudomonadati</taxon>
        <taxon>Pseudomonadota</taxon>
        <taxon>Alphaproteobacteria</taxon>
        <taxon>Hyphomicrobiales</taxon>
        <taxon>Stappiaceae</taxon>
        <taxon>Roseibium</taxon>
    </lineage>
</organism>
<dbReference type="PANTHER" id="PTHR33653">
    <property type="entry name" value="RIBONUCLEASE VAPC2"/>
    <property type="match status" value="1"/>
</dbReference>
<evidence type="ECO:0000256" key="7">
    <source>
        <dbReference type="ARBA" id="ARBA00038093"/>
    </source>
</evidence>
<dbReference type="EC" id="3.1.-.-" evidence="8"/>
<name>A0ABY1PQ94_9HYPH</name>
<dbReference type="PANTHER" id="PTHR33653:SF1">
    <property type="entry name" value="RIBONUCLEASE VAPC2"/>
    <property type="match status" value="1"/>
</dbReference>
<comment type="caution">
    <text evidence="10">The sequence shown here is derived from an EMBL/GenBank/DDBJ whole genome shotgun (WGS) entry which is preliminary data.</text>
</comment>
<dbReference type="Proteomes" id="UP001157914">
    <property type="component" value="Unassembled WGS sequence"/>
</dbReference>
<sequence length="142" mass="15637">MYLLDTNVVSELRKAGDGRADPNVVAWIAGQDPDSLYISAVTVMELEIGVLRIERKDAAQGARLRSWLDTMVLPEFQNRTLSIDTAAARTCARLHVPDPRSERDALIAAAALVHNMQVVTRNVDDFRPTGVKLINPWEGEGA</sequence>
<evidence type="ECO:0000259" key="9">
    <source>
        <dbReference type="Pfam" id="PF01850"/>
    </source>
</evidence>
<feature type="domain" description="PIN" evidence="9">
    <location>
        <begin position="2"/>
        <end position="126"/>
    </location>
</feature>
<comment type="function">
    <text evidence="8">Toxic component of a toxin-antitoxin (TA) system. An RNase.</text>
</comment>
<protein>
    <recommendedName>
        <fullName evidence="8">Ribonuclease VapC</fullName>
        <shortName evidence="8">RNase VapC</shortName>
        <ecNumber evidence="8">3.1.-.-</ecNumber>
    </recommendedName>
    <alternativeName>
        <fullName evidence="8">Toxin VapC</fullName>
    </alternativeName>
</protein>
<evidence type="ECO:0000256" key="2">
    <source>
        <dbReference type="ARBA" id="ARBA00022649"/>
    </source>
</evidence>
<dbReference type="HAMAP" id="MF_00265">
    <property type="entry name" value="VapC_Nob1"/>
    <property type="match status" value="1"/>
</dbReference>
<evidence type="ECO:0000256" key="3">
    <source>
        <dbReference type="ARBA" id="ARBA00022722"/>
    </source>
</evidence>
<keyword evidence="8" id="KW-0800">Toxin</keyword>
<evidence type="ECO:0000256" key="4">
    <source>
        <dbReference type="ARBA" id="ARBA00022723"/>
    </source>
</evidence>
<evidence type="ECO:0000313" key="10">
    <source>
        <dbReference type="EMBL" id="SMP37423.1"/>
    </source>
</evidence>
<evidence type="ECO:0000256" key="8">
    <source>
        <dbReference type="HAMAP-Rule" id="MF_00265"/>
    </source>
</evidence>
<dbReference type="Gene3D" id="3.40.50.1010">
    <property type="entry name" value="5'-nuclease"/>
    <property type="match status" value="1"/>
</dbReference>
<proteinExistence type="inferred from homology"/>
<dbReference type="SUPFAM" id="SSF88723">
    <property type="entry name" value="PIN domain-like"/>
    <property type="match status" value="1"/>
</dbReference>
<dbReference type="EMBL" id="FXTT01000013">
    <property type="protein sequence ID" value="SMP37423.1"/>
    <property type="molecule type" value="Genomic_DNA"/>
</dbReference>
<feature type="binding site" evidence="8">
    <location>
        <position position="104"/>
    </location>
    <ligand>
        <name>Mg(2+)</name>
        <dbReference type="ChEBI" id="CHEBI:18420"/>
    </ligand>
</feature>
<evidence type="ECO:0000313" key="11">
    <source>
        <dbReference type="Proteomes" id="UP001157914"/>
    </source>
</evidence>
<evidence type="ECO:0000256" key="6">
    <source>
        <dbReference type="ARBA" id="ARBA00022842"/>
    </source>
</evidence>
<evidence type="ECO:0000256" key="5">
    <source>
        <dbReference type="ARBA" id="ARBA00022801"/>
    </source>
</evidence>
<dbReference type="InterPro" id="IPR022907">
    <property type="entry name" value="VapC_family"/>
</dbReference>
<dbReference type="Pfam" id="PF01850">
    <property type="entry name" value="PIN"/>
    <property type="match status" value="1"/>
</dbReference>
<keyword evidence="3 8" id="KW-0540">Nuclease</keyword>
<keyword evidence="2 8" id="KW-1277">Toxin-antitoxin system</keyword>
<comment type="similarity">
    <text evidence="7 8">Belongs to the PINc/VapC protein family.</text>
</comment>
<keyword evidence="6 8" id="KW-0460">Magnesium</keyword>
<feature type="binding site" evidence="8">
    <location>
        <position position="5"/>
    </location>
    <ligand>
        <name>Mg(2+)</name>
        <dbReference type="ChEBI" id="CHEBI:18420"/>
    </ligand>
</feature>
<dbReference type="InterPro" id="IPR002716">
    <property type="entry name" value="PIN_dom"/>
</dbReference>
<keyword evidence="4 8" id="KW-0479">Metal-binding</keyword>
<evidence type="ECO:0000256" key="1">
    <source>
        <dbReference type="ARBA" id="ARBA00001946"/>
    </source>
</evidence>
<dbReference type="InterPro" id="IPR029060">
    <property type="entry name" value="PIN-like_dom_sf"/>
</dbReference>